<evidence type="ECO:0000313" key="2">
    <source>
        <dbReference type="Proteomes" id="UP000236311"/>
    </source>
</evidence>
<keyword evidence="2" id="KW-1185">Reference proteome</keyword>
<reference evidence="1 2" key="1">
    <citation type="submission" date="2018-01" db="EMBL/GenBank/DDBJ databases">
        <authorList>
            <person name="Gaut B.S."/>
            <person name="Morton B.R."/>
            <person name="Clegg M.T."/>
            <person name="Duvall M.R."/>
        </authorList>
    </citation>
    <scope>NUCLEOTIDE SEQUENCE [LARGE SCALE GENOMIC DNA]</scope>
    <source>
        <strain evidence="1">GP69</strain>
    </source>
</reference>
<evidence type="ECO:0000313" key="1">
    <source>
        <dbReference type="EMBL" id="SOY27678.1"/>
    </source>
</evidence>
<gene>
    <name evidence="1" type="ORF">AMURIS_00382</name>
</gene>
<name>A0A2K4ZB35_9FIRM</name>
<protein>
    <submittedName>
        <fullName evidence="1">Uncharacterized protein</fullName>
    </submittedName>
</protein>
<sequence length="29" mass="3202">MLLNVLILLPAAEIVVLLEAVRKATGRER</sequence>
<organism evidence="1 2">
    <name type="scientific">Acetatifactor muris</name>
    <dbReference type="NCBI Taxonomy" id="879566"/>
    <lineage>
        <taxon>Bacteria</taxon>
        <taxon>Bacillati</taxon>
        <taxon>Bacillota</taxon>
        <taxon>Clostridia</taxon>
        <taxon>Lachnospirales</taxon>
        <taxon>Lachnospiraceae</taxon>
        <taxon>Acetatifactor</taxon>
    </lineage>
</organism>
<accession>A0A2K4ZB35</accession>
<dbReference type="Proteomes" id="UP000236311">
    <property type="component" value="Unassembled WGS sequence"/>
</dbReference>
<dbReference type="AlphaFoldDB" id="A0A2K4ZB35"/>
<proteinExistence type="predicted"/>
<dbReference type="EMBL" id="OFSM01000002">
    <property type="protein sequence ID" value="SOY27678.1"/>
    <property type="molecule type" value="Genomic_DNA"/>
</dbReference>